<gene>
    <name evidence="7" type="ORF">FSB64_41050</name>
</gene>
<dbReference type="Pfam" id="PF01545">
    <property type="entry name" value="Cation_efflux"/>
    <property type="match status" value="1"/>
</dbReference>
<dbReference type="Proteomes" id="UP000821598">
    <property type="component" value="Unassembled WGS sequence"/>
</dbReference>
<accession>A0ABX2P0B6</accession>
<keyword evidence="8" id="KW-1185">Reference proteome</keyword>
<proteinExistence type="predicted"/>
<dbReference type="EMBL" id="VOMC01000146">
    <property type="protein sequence ID" value="NVI09813.1"/>
    <property type="molecule type" value="Genomic_DNA"/>
</dbReference>
<feature type="transmembrane region" description="Helical" evidence="5">
    <location>
        <begin position="30"/>
        <end position="55"/>
    </location>
</feature>
<evidence type="ECO:0000256" key="5">
    <source>
        <dbReference type="SAM" id="Phobius"/>
    </source>
</evidence>
<dbReference type="InterPro" id="IPR027469">
    <property type="entry name" value="Cation_efflux_TMD_sf"/>
</dbReference>
<reference evidence="7 8" key="1">
    <citation type="submission" date="2019-08" db="EMBL/GenBank/DDBJ databases">
        <title>Paraburkholderia simonii sp. nov. and P. youngii sp. nov. Brazilian and Mexican Mimosa-associated rhizobia.</title>
        <authorList>
            <person name="Mavima L."/>
            <person name="Beukes C.W."/>
            <person name="Palmer M."/>
            <person name="De Meyer S.E."/>
            <person name="James E.K."/>
            <person name="Maluk M."/>
            <person name="Avontuur J.R."/>
            <person name="Chan W.Y."/>
            <person name="Venter S.N."/>
            <person name="Steenkamp E.T."/>
        </authorList>
    </citation>
    <scope>NUCLEOTIDE SEQUENCE [LARGE SCALE GENOMIC DNA]</scope>
    <source>
        <strain evidence="7 8">JPY454</strain>
    </source>
</reference>
<comment type="caution">
    <text evidence="7">The sequence shown here is derived from an EMBL/GenBank/DDBJ whole genome shotgun (WGS) entry which is preliminary data.</text>
</comment>
<organism evidence="7 8">
    <name type="scientific">Paraburkholderia youngii</name>
    <dbReference type="NCBI Taxonomy" id="2782701"/>
    <lineage>
        <taxon>Bacteria</taxon>
        <taxon>Pseudomonadati</taxon>
        <taxon>Pseudomonadota</taxon>
        <taxon>Betaproteobacteria</taxon>
        <taxon>Burkholderiales</taxon>
        <taxon>Burkholderiaceae</taxon>
        <taxon>Paraburkholderia</taxon>
    </lineage>
</organism>
<evidence type="ECO:0000313" key="8">
    <source>
        <dbReference type="Proteomes" id="UP000821598"/>
    </source>
</evidence>
<feature type="transmembrane region" description="Helical" evidence="5">
    <location>
        <begin position="61"/>
        <end position="82"/>
    </location>
</feature>
<evidence type="ECO:0000259" key="6">
    <source>
        <dbReference type="Pfam" id="PF01545"/>
    </source>
</evidence>
<evidence type="ECO:0000256" key="2">
    <source>
        <dbReference type="ARBA" id="ARBA00022692"/>
    </source>
</evidence>
<dbReference type="Gene3D" id="1.20.1510.10">
    <property type="entry name" value="Cation efflux protein transmembrane domain"/>
    <property type="match status" value="1"/>
</dbReference>
<name>A0ABX2P0B6_9BURK</name>
<keyword evidence="3 5" id="KW-1133">Transmembrane helix</keyword>
<sequence length="86" mass="9438">MEFEKHEHLPDDAYTATNRDHNIRSAHIHVIADAAVSVLAINGLLLALAFGWVWIDPLAGLIGALVIANWSWGLMRVTGGILHDMN</sequence>
<evidence type="ECO:0000256" key="1">
    <source>
        <dbReference type="ARBA" id="ARBA00004141"/>
    </source>
</evidence>
<protein>
    <submittedName>
        <fullName evidence="7">Cation transporter</fullName>
    </submittedName>
</protein>
<dbReference type="SUPFAM" id="SSF161111">
    <property type="entry name" value="Cation efflux protein transmembrane domain-like"/>
    <property type="match status" value="1"/>
</dbReference>
<feature type="domain" description="Cation efflux protein transmembrane" evidence="6">
    <location>
        <begin position="19"/>
        <end position="80"/>
    </location>
</feature>
<keyword evidence="2 5" id="KW-0812">Transmembrane</keyword>
<evidence type="ECO:0000256" key="3">
    <source>
        <dbReference type="ARBA" id="ARBA00022989"/>
    </source>
</evidence>
<evidence type="ECO:0000313" key="7">
    <source>
        <dbReference type="EMBL" id="NVI09813.1"/>
    </source>
</evidence>
<dbReference type="InterPro" id="IPR058533">
    <property type="entry name" value="Cation_efflux_TM"/>
</dbReference>
<keyword evidence="4 5" id="KW-0472">Membrane</keyword>
<comment type="subcellular location">
    <subcellularLocation>
        <location evidence="1">Membrane</location>
        <topology evidence="1">Multi-pass membrane protein</topology>
    </subcellularLocation>
</comment>
<evidence type="ECO:0000256" key="4">
    <source>
        <dbReference type="ARBA" id="ARBA00023136"/>
    </source>
</evidence>